<dbReference type="PANTHER" id="PTHR35176">
    <property type="entry name" value="HEME OXYGENASE HI_0854-RELATED"/>
    <property type="match status" value="1"/>
</dbReference>
<evidence type="ECO:0000256" key="1">
    <source>
        <dbReference type="ARBA" id="ARBA00023002"/>
    </source>
</evidence>
<dbReference type="InterPro" id="IPR052019">
    <property type="entry name" value="F420H2_bilvrd_red/Heme_oxyg"/>
</dbReference>
<dbReference type="Gene3D" id="2.30.110.10">
    <property type="entry name" value="Electron Transport, Fmn-binding Protein, Chain A"/>
    <property type="match status" value="1"/>
</dbReference>
<dbReference type="GO" id="GO:0016627">
    <property type="term" value="F:oxidoreductase activity, acting on the CH-CH group of donors"/>
    <property type="evidence" value="ECO:0007669"/>
    <property type="project" value="TreeGrafter"/>
</dbReference>
<keyword evidence="5" id="KW-1185">Reference proteome</keyword>
<evidence type="ECO:0000256" key="2">
    <source>
        <dbReference type="SAM" id="MobiDB-lite"/>
    </source>
</evidence>
<dbReference type="AlphaFoldDB" id="A0A5N0E4F4"/>
<dbReference type="InterPro" id="IPR011576">
    <property type="entry name" value="Pyridox_Oxase_N"/>
</dbReference>
<dbReference type="GO" id="GO:0070967">
    <property type="term" value="F:coenzyme F420 binding"/>
    <property type="evidence" value="ECO:0007669"/>
    <property type="project" value="TreeGrafter"/>
</dbReference>
<dbReference type="InterPro" id="IPR012349">
    <property type="entry name" value="Split_barrel_FMN-bd"/>
</dbReference>
<dbReference type="GO" id="GO:0005829">
    <property type="term" value="C:cytosol"/>
    <property type="evidence" value="ECO:0007669"/>
    <property type="project" value="TreeGrafter"/>
</dbReference>
<comment type="caution">
    <text evidence="4">The sequence shown here is derived from an EMBL/GenBank/DDBJ whole genome shotgun (WGS) entry which is preliminary data.</text>
</comment>
<gene>
    <name evidence="4" type="ORF">F3087_34405</name>
</gene>
<dbReference type="PANTHER" id="PTHR35176:SF6">
    <property type="entry name" value="HEME OXYGENASE HI_0854-RELATED"/>
    <property type="match status" value="1"/>
</dbReference>
<evidence type="ECO:0000313" key="5">
    <source>
        <dbReference type="Proteomes" id="UP000323876"/>
    </source>
</evidence>
<feature type="region of interest" description="Disordered" evidence="2">
    <location>
        <begin position="1"/>
        <end position="22"/>
    </location>
</feature>
<organism evidence="4 5">
    <name type="scientific">Nocardia colli</name>
    <dbReference type="NCBI Taxonomy" id="2545717"/>
    <lineage>
        <taxon>Bacteria</taxon>
        <taxon>Bacillati</taxon>
        <taxon>Actinomycetota</taxon>
        <taxon>Actinomycetes</taxon>
        <taxon>Mycobacteriales</taxon>
        <taxon>Nocardiaceae</taxon>
        <taxon>Nocardia</taxon>
    </lineage>
</organism>
<feature type="domain" description="Pyridoxamine 5'-phosphate oxidase N-terminal" evidence="3">
    <location>
        <begin position="22"/>
        <end position="139"/>
    </location>
</feature>
<proteinExistence type="predicted"/>
<dbReference type="NCBIfam" id="TIGR03618">
    <property type="entry name" value="Rv1155_F420"/>
    <property type="match status" value="1"/>
</dbReference>
<evidence type="ECO:0000259" key="3">
    <source>
        <dbReference type="Pfam" id="PF01243"/>
    </source>
</evidence>
<dbReference type="SUPFAM" id="SSF50475">
    <property type="entry name" value="FMN-binding split barrel"/>
    <property type="match status" value="1"/>
</dbReference>
<dbReference type="Pfam" id="PF01243">
    <property type="entry name" value="PNPOx_N"/>
    <property type="match status" value="1"/>
</dbReference>
<dbReference type="Proteomes" id="UP000323876">
    <property type="component" value="Unassembled WGS sequence"/>
</dbReference>
<name>A0A5N0E4F4_9NOCA</name>
<dbReference type="RefSeq" id="WP_150406291.1">
    <property type="nucleotide sequence ID" value="NZ_VXLC01000021.1"/>
</dbReference>
<accession>A0A5N0E4F4</accession>
<evidence type="ECO:0000313" key="4">
    <source>
        <dbReference type="EMBL" id="KAA8884312.1"/>
    </source>
</evidence>
<protein>
    <submittedName>
        <fullName evidence="4">TIGR03618 family F420-dependent PPOX class oxidoreductase</fullName>
    </submittedName>
</protein>
<reference evidence="4 5" key="1">
    <citation type="submission" date="2019-09" db="EMBL/GenBank/DDBJ databases">
        <authorList>
            <person name="Wang X."/>
        </authorList>
    </citation>
    <scope>NUCLEOTIDE SEQUENCE [LARGE SCALE GENOMIC DNA]</scope>
    <source>
        <strain evidence="4 5">CICC 11023</strain>
    </source>
</reference>
<dbReference type="EMBL" id="VXLC01000021">
    <property type="protein sequence ID" value="KAA8884312.1"/>
    <property type="molecule type" value="Genomic_DNA"/>
</dbReference>
<dbReference type="OrthoDB" id="162914at2"/>
<keyword evidence="1" id="KW-0560">Oxidoreductase</keyword>
<sequence length="145" mass="15850">MSEDFSADGVSIDQTDAERRTLDPEVRRVLDGAPHAHLASLLPDGSPHAVPVYVGTDGDYVVILTGPGSRKARNLRRDPRVALSMTPADNLFQPVIIRGKVVEWVDGDAAWPIIDRLAMKYTGNPYSRDLDRVVARIAPDYQSAG</sequence>
<dbReference type="InterPro" id="IPR019920">
    <property type="entry name" value="F420-binding_dom_put"/>
</dbReference>